<dbReference type="PANTHER" id="PTHR43579:SF1">
    <property type="entry name" value="NEUTRAL METALLOPROTEINASE"/>
    <property type="match status" value="1"/>
</dbReference>
<dbReference type="EC" id="3.4.24.-" evidence="7"/>
<feature type="domain" description="Peptidase M4" evidence="8">
    <location>
        <begin position="72"/>
        <end position="180"/>
    </location>
</feature>
<dbReference type="SUPFAM" id="SSF55486">
    <property type="entry name" value="Metalloproteases ('zincins'), catalytic domain"/>
    <property type="match status" value="1"/>
</dbReference>
<evidence type="ECO:0000259" key="8">
    <source>
        <dbReference type="Pfam" id="PF01447"/>
    </source>
</evidence>
<dbReference type="PANTHER" id="PTHR43579">
    <property type="match status" value="1"/>
</dbReference>
<evidence type="ECO:0000259" key="9">
    <source>
        <dbReference type="Pfam" id="PF02868"/>
    </source>
</evidence>
<evidence type="ECO:0000256" key="3">
    <source>
        <dbReference type="ARBA" id="ARBA00022723"/>
    </source>
</evidence>
<keyword evidence="2 7" id="KW-0645">Protease</keyword>
<dbReference type="Gene3D" id="3.10.170.10">
    <property type="match status" value="1"/>
</dbReference>
<comment type="function">
    <text evidence="7">Extracellular zinc metalloprotease.</text>
</comment>
<dbReference type="InterPro" id="IPR023612">
    <property type="entry name" value="Peptidase_M4"/>
</dbReference>
<comment type="similarity">
    <text evidence="1 7">Belongs to the peptidase M4 family.</text>
</comment>
<dbReference type="Gene3D" id="1.10.390.10">
    <property type="entry name" value="Neutral Protease Domain 2"/>
    <property type="match status" value="1"/>
</dbReference>
<evidence type="ECO:0000256" key="1">
    <source>
        <dbReference type="ARBA" id="ARBA00009388"/>
    </source>
</evidence>
<organism evidence="10 11">
    <name type="scientific">Mycobacterium paraterrae</name>
    <dbReference type="NCBI Taxonomy" id="577492"/>
    <lineage>
        <taxon>Bacteria</taxon>
        <taxon>Bacillati</taxon>
        <taxon>Actinomycetota</taxon>
        <taxon>Actinomycetes</taxon>
        <taxon>Mycobacteriales</taxon>
        <taxon>Mycobacteriaceae</taxon>
        <taxon>Mycobacterium</taxon>
    </lineage>
</organism>
<dbReference type="InterPro" id="IPR052759">
    <property type="entry name" value="Metalloprotease_M4"/>
</dbReference>
<comment type="subcellular location">
    <subcellularLocation>
        <location evidence="7">Secreted</location>
    </subcellularLocation>
</comment>
<sequence length="349" mass="37320">MRKPLNCILSPDLLVSVARDAAPEDLQAILSTIEYDHSFRQSRAEVAARQTGVSQAALAAVPAGGAPHRMIYDQNNSSDRVAGTLARSEGDPPVADASVNAAYDNFGSTYQFYWDVFARDSIDGQGMTISGLVHFGSKYDNAFWDGQSQMFFGDGDGRLLTDTTKGLDVIGHELTHGVTQHTANLVYSGQSGALNESISDVFGSLIKQYHLNQTAAQADWLIGADIVGSLLKPSLRSMKAPGTANPHDNQPADMDHYVQTTSDNGGVHINSGIPNRAFYVVASKLGGPAWKTAGTIWYDALTNPRLQPNATFAAFAAVTLNQARIRYGATSAEADAVSAGWDDVKVPVR</sequence>
<evidence type="ECO:0000256" key="4">
    <source>
        <dbReference type="ARBA" id="ARBA00022801"/>
    </source>
</evidence>
<dbReference type="PRINTS" id="PR00730">
    <property type="entry name" value="THERMOLYSIN"/>
</dbReference>
<evidence type="ECO:0000256" key="2">
    <source>
        <dbReference type="ARBA" id="ARBA00022670"/>
    </source>
</evidence>
<dbReference type="Pfam" id="PF02868">
    <property type="entry name" value="Peptidase_M4_C"/>
    <property type="match status" value="1"/>
</dbReference>
<evidence type="ECO:0000256" key="7">
    <source>
        <dbReference type="RuleBase" id="RU366073"/>
    </source>
</evidence>
<comment type="cofactor">
    <cofactor evidence="7">
        <name>Zn(2+)</name>
        <dbReference type="ChEBI" id="CHEBI:29105"/>
    </cofactor>
</comment>
<dbReference type="Proteomes" id="UP001055336">
    <property type="component" value="Chromosome"/>
</dbReference>
<evidence type="ECO:0000256" key="5">
    <source>
        <dbReference type="ARBA" id="ARBA00022833"/>
    </source>
</evidence>
<dbReference type="Pfam" id="PF01447">
    <property type="entry name" value="Peptidase_M4"/>
    <property type="match status" value="1"/>
</dbReference>
<dbReference type="EMBL" id="CP092488">
    <property type="protein sequence ID" value="UMB69322.1"/>
    <property type="molecule type" value="Genomic_DNA"/>
</dbReference>
<keyword evidence="3" id="KW-0479">Metal-binding</keyword>
<evidence type="ECO:0000313" key="11">
    <source>
        <dbReference type="Proteomes" id="UP001055336"/>
    </source>
</evidence>
<dbReference type="RefSeq" id="WP_240261056.1">
    <property type="nucleotide sequence ID" value="NZ_CP092488.2"/>
</dbReference>
<dbReference type="InterPro" id="IPR013856">
    <property type="entry name" value="Peptidase_M4_domain"/>
</dbReference>
<gene>
    <name evidence="10" type="ORF">MKK62_23710</name>
</gene>
<dbReference type="InterPro" id="IPR001570">
    <property type="entry name" value="Peptidase_M4_C_domain"/>
</dbReference>
<feature type="domain" description="Peptidase M4 C-terminal" evidence="9">
    <location>
        <begin position="183"/>
        <end position="346"/>
    </location>
</feature>
<dbReference type="CDD" id="cd09597">
    <property type="entry name" value="M4_TLP"/>
    <property type="match status" value="1"/>
</dbReference>
<keyword evidence="6 7" id="KW-0482">Metalloprotease</keyword>
<keyword evidence="7" id="KW-0964">Secreted</keyword>
<keyword evidence="4 7" id="KW-0378">Hydrolase</keyword>
<evidence type="ECO:0000313" key="10">
    <source>
        <dbReference type="EMBL" id="UMB69322.1"/>
    </source>
</evidence>
<keyword evidence="5 7" id="KW-0862">Zinc</keyword>
<keyword evidence="11" id="KW-1185">Reference proteome</keyword>
<name>A0ABY3VLH5_9MYCO</name>
<proteinExistence type="inferred from homology"/>
<evidence type="ECO:0000256" key="6">
    <source>
        <dbReference type="ARBA" id="ARBA00023049"/>
    </source>
</evidence>
<accession>A0ABY3VLH5</accession>
<dbReference type="InterPro" id="IPR027268">
    <property type="entry name" value="Peptidase_M4/M1_CTD_sf"/>
</dbReference>
<protein>
    <recommendedName>
        <fullName evidence="7">Neutral metalloproteinase</fullName>
        <ecNumber evidence="7">3.4.24.-</ecNumber>
    </recommendedName>
</protein>
<reference evidence="10" key="1">
    <citation type="submission" date="2022-08" db="EMBL/GenBank/DDBJ databases">
        <title>Whole genome sequencing of non-tuberculosis mycobacteria type-strains.</title>
        <authorList>
            <person name="Igarashi Y."/>
            <person name="Osugi A."/>
            <person name="Mitarai S."/>
        </authorList>
    </citation>
    <scope>NUCLEOTIDE SEQUENCE</scope>
    <source>
        <strain evidence="10">DSM 45127</strain>
    </source>
</reference>